<dbReference type="AlphaFoldDB" id="A0A3S4VK34"/>
<accession>A0A3S4VK34</accession>
<dbReference type="SFLD" id="SFLDS00029">
    <property type="entry name" value="Radical_SAM"/>
    <property type="match status" value="1"/>
</dbReference>
<dbReference type="GO" id="GO:0051536">
    <property type="term" value="F:iron-sulfur cluster binding"/>
    <property type="evidence" value="ECO:0007669"/>
    <property type="project" value="UniProtKB-KW"/>
</dbReference>
<dbReference type="Pfam" id="PF04055">
    <property type="entry name" value="Radical_SAM"/>
    <property type="match status" value="1"/>
</dbReference>
<keyword evidence="1" id="KW-0949">S-adenosyl-L-methionine</keyword>
<evidence type="ECO:0000256" key="2">
    <source>
        <dbReference type="ARBA" id="ARBA00022723"/>
    </source>
</evidence>
<gene>
    <name evidence="5" type="ORF">NCTC10951_01574</name>
</gene>
<dbReference type="PROSITE" id="PS51918">
    <property type="entry name" value="RADICAL_SAM"/>
    <property type="match status" value="1"/>
</dbReference>
<dbReference type="InterPro" id="IPR013785">
    <property type="entry name" value="Aldolase_TIM"/>
</dbReference>
<name>A0A3S4VK34_ACTVI</name>
<evidence type="ECO:0000256" key="3">
    <source>
        <dbReference type="ARBA" id="ARBA00023004"/>
    </source>
</evidence>
<dbReference type="GO" id="GO:0003824">
    <property type="term" value="F:catalytic activity"/>
    <property type="evidence" value="ECO:0007669"/>
    <property type="project" value="InterPro"/>
</dbReference>
<dbReference type="Proteomes" id="UP000268658">
    <property type="component" value="Chromosome"/>
</dbReference>
<organism evidence="5 6">
    <name type="scientific">Actinomyces viscosus</name>
    <dbReference type="NCBI Taxonomy" id="1656"/>
    <lineage>
        <taxon>Bacteria</taxon>
        <taxon>Bacillati</taxon>
        <taxon>Actinomycetota</taxon>
        <taxon>Actinomycetes</taxon>
        <taxon>Actinomycetales</taxon>
        <taxon>Actinomycetaceae</taxon>
        <taxon>Actinomyces</taxon>
    </lineage>
</organism>
<dbReference type="OrthoDB" id="9810775at2"/>
<dbReference type="PANTHER" id="PTHR11228">
    <property type="entry name" value="RADICAL SAM DOMAIN PROTEIN"/>
    <property type="match status" value="1"/>
</dbReference>
<proteinExistence type="predicted"/>
<keyword evidence="4" id="KW-0411">Iron-sulfur</keyword>
<dbReference type="Gene3D" id="3.20.20.70">
    <property type="entry name" value="Aldolase class I"/>
    <property type="match status" value="1"/>
</dbReference>
<evidence type="ECO:0000313" key="6">
    <source>
        <dbReference type="Proteomes" id="UP000268658"/>
    </source>
</evidence>
<evidence type="ECO:0000256" key="4">
    <source>
        <dbReference type="ARBA" id="ARBA00023014"/>
    </source>
</evidence>
<dbReference type="InterPro" id="IPR050377">
    <property type="entry name" value="Radical_SAM_PqqE_MftC-like"/>
</dbReference>
<evidence type="ECO:0000256" key="1">
    <source>
        <dbReference type="ARBA" id="ARBA00022691"/>
    </source>
</evidence>
<dbReference type="PANTHER" id="PTHR11228:SF22">
    <property type="entry name" value="PEPTIDE BIOSYNTHESIS PROTEIN YYDG-RELATED"/>
    <property type="match status" value="1"/>
</dbReference>
<dbReference type="SFLD" id="SFLDG01067">
    <property type="entry name" value="SPASM/twitch_domain_containing"/>
    <property type="match status" value="1"/>
</dbReference>
<sequence>MRLSWTTESSSCLTAMTLVGFLSATTGLPLAGDGCEVGAGATGGARTHRPIRYHYQGVLMQRVIIAPHMKCNARCAHCCVSSHPKDERHLEDATVVRLIDEAIASPSIKIVAFTGGEALLRKSFILEQMRRLKRAGKRSTIVSNGFWGITEASARGVLLELADAGVRTITISADTFHLPYVPIERVRNILKVRDVAPEIEFAVNICQSRSEPASKTLDQLEGLLEGVHINSFDITPVGQAEGIASCEITYDHVSTENLKCPGQVLLFSGDGQVYPCCSLGVINSALSVGDANELTIEEGARRIECNLAFKIMI</sequence>
<keyword evidence="3" id="KW-0408">Iron</keyword>
<dbReference type="InterPro" id="IPR058240">
    <property type="entry name" value="rSAM_sf"/>
</dbReference>
<dbReference type="KEGG" id="avc:NCTC10951_01574"/>
<keyword evidence="2" id="KW-0479">Metal-binding</keyword>
<dbReference type="CDD" id="cd01335">
    <property type="entry name" value="Radical_SAM"/>
    <property type="match status" value="1"/>
</dbReference>
<evidence type="ECO:0000313" key="5">
    <source>
        <dbReference type="EMBL" id="VEI16238.1"/>
    </source>
</evidence>
<dbReference type="EMBL" id="LR134477">
    <property type="protein sequence ID" value="VEI16238.1"/>
    <property type="molecule type" value="Genomic_DNA"/>
</dbReference>
<protein>
    <submittedName>
        <fullName evidence="5">Molybdenum cofactor biosynthesis protein A</fullName>
    </submittedName>
</protein>
<reference evidence="5 6" key="1">
    <citation type="submission" date="2018-12" db="EMBL/GenBank/DDBJ databases">
        <authorList>
            <consortium name="Pathogen Informatics"/>
        </authorList>
    </citation>
    <scope>NUCLEOTIDE SEQUENCE [LARGE SCALE GENOMIC DNA]</scope>
    <source>
        <strain evidence="5 6">NCTC10951</strain>
    </source>
</reference>
<dbReference type="SUPFAM" id="SSF102114">
    <property type="entry name" value="Radical SAM enzymes"/>
    <property type="match status" value="1"/>
</dbReference>
<dbReference type="GO" id="GO:0046872">
    <property type="term" value="F:metal ion binding"/>
    <property type="evidence" value="ECO:0007669"/>
    <property type="project" value="UniProtKB-KW"/>
</dbReference>
<dbReference type="InterPro" id="IPR007197">
    <property type="entry name" value="rSAM"/>
</dbReference>